<evidence type="ECO:0000256" key="4">
    <source>
        <dbReference type="RuleBase" id="RU003694"/>
    </source>
</evidence>
<organism evidence="6 7">
    <name type="scientific">Bacillus mycoides</name>
    <dbReference type="NCBI Taxonomy" id="1405"/>
    <lineage>
        <taxon>Bacteria</taxon>
        <taxon>Bacillati</taxon>
        <taxon>Bacillota</taxon>
        <taxon>Bacilli</taxon>
        <taxon>Bacillales</taxon>
        <taxon>Bacillaceae</taxon>
        <taxon>Bacillus</taxon>
        <taxon>Bacillus cereus group</taxon>
    </lineage>
</organism>
<dbReference type="PANTHER" id="PTHR11712">
    <property type="entry name" value="POLYKETIDE SYNTHASE-RELATED"/>
    <property type="match status" value="1"/>
</dbReference>
<dbReference type="Pfam" id="PF02801">
    <property type="entry name" value="Ketoacyl-synt_C"/>
    <property type="match status" value="1"/>
</dbReference>
<dbReference type="Proteomes" id="UP000065797">
    <property type="component" value="Unassembled WGS sequence"/>
</dbReference>
<feature type="domain" description="Ketosynthase family 3 (KS3)" evidence="5">
    <location>
        <begin position="4"/>
        <end position="401"/>
    </location>
</feature>
<dbReference type="SUPFAM" id="SSF53901">
    <property type="entry name" value="Thiolase-like"/>
    <property type="match status" value="2"/>
</dbReference>
<reference evidence="6 7" key="1">
    <citation type="submission" date="2016-01" db="EMBL/GenBank/DDBJ databases">
        <authorList>
            <person name="McClelland M."/>
            <person name="Jain A."/>
            <person name="Saraogi P."/>
            <person name="Mendelson R."/>
            <person name="Westerman R."/>
            <person name="SanMiguel P."/>
            <person name="Csonka L."/>
        </authorList>
    </citation>
    <scope>NUCLEOTIDE SEQUENCE [LARGE SCALE GENOMIC DNA]</scope>
    <source>
        <strain evidence="6 7">PE8-15</strain>
    </source>
</reference>
<evidence type="ECO:0000256" key="3">
    <source>
        <dbReference type="ARBA" id="ARBA00023315"/>
    </source>
</evidence>
<keyword evidence="3" id="KW-0012">Acyltransferase</keyword>
<dbReference type="PANTHER" id="PTHR11712:SF322">
    <property type="entry name" value="POLYKETIDE BETA-KETOACYL SYNTHASE 2-RELATED"/>
    <property type="match status" value="1"/>
</dbReference>
<dbReference type="InterPro" id="IPR014030">
    <property type="entry name" value="Ketoacyl_synth_N"/>
</dbReference>
<dbReference type="Pfam" id="PF00109">
    <property type="entry name" value="ketoacyl-synt"/>
    <property type="match status" value="1"/>
</dbReference>
<name>A0A120EBU2_BACMY</name>
<proteinExistence type="inferred from homology"/>
<evidence type="ECO:0000259" key="5">
    <source>
        <dbReference type="PROSITE" id="PS52004"/>
    </source>
</evidence>
<accession>A0A120EBU2</accession>
<dbReference type="GO" id="GO:0004315">
    <property type="term" value="F:3-oxoacyl-[acyl-carrier-protein] synthase activity"/>
    <property type="evidence" value="ECO:0007669"/>
    <property type="project" value="TreeGrafter"/>
</dbReference>
<evidence type="ECO:0000313" key="6">
    <source>
        <dbReference type="EMBL" id="KWU54901.1"/>
    </source>
</evidence>
<comment type="similarity">
    <text evidence="1 4">Belongs to the thiolase-like superfamily. Beta-ketoacyl-ACP synthases family.</text>
</comment>
<dbReference type="InterPro" id="IPR016039">
    <property type="entry name" value="Thiolase-like"/>
</dbReference>
<dbReference type="EMBL" id="LRPH01000094">
    <property type="protein sequence ID" value="KWU54901.1"/>
    <property type="molecule type" value="Genomic_DNA"/>
</dbReference>
<comment type="caution">
    <text evidence="6">The sequence shown here is derived from an EMBL/GenBank/DDBJ whole genome shotgun (WGS) entry which is preliminary data.</text>
</comment>
<dbReference type="InterPro" id="IPR014031">
    <property type="entry name" value="Ketoacyl_synth_C"/>
</dbReference>
<gene>
    <name evidence="6" type="ORF">AWW70_26170</name>
</gene>
<dbReference type="PROSITE" id="PS52004">
    <property type="entry name" value="KS3_2"/>
    <property type="match status" value="1"/>
</dbReference>
<evidence type="ECO:0000256" key="2">
    <source>
        <dbReference type="ARBA" id="ARBA00022679"/>
    </source>
</evidence>
<sequence>MIEKDPIVVTGIGTVTPFGFNVNQFWDMLLHDKGGEVELQKIREQKAWMLGDEWDPKEILGQRGLRYMIPGTKYLLGATKSALAHAKLLDSMPDPTEVGIVVGCNFTAMNSAMDYDLITVSKGPRYVSPMQAPNALMNSPASQLGIKLGAKACNTTISTGQNAGLDALGYGMNLIKKNRANYVIVGGVEHLDEHIIWLYEQTGLFPSKYSDQQGRPFSPDSHGIIASEGAGAVILERKSNALARGAVIWGEIEGWENRFSLNRKKDHRAQTFKKTISKLLNKGSLSKEEVHFIVSGANGCKEFDLVEEEVLEEMFGHEQIPVYPVKQKIGESFGAGGVLQFITALGIMAKQKIPEGMNVKELQAQSAFGLRVNNNCKQTMNRALLTSQNYSGELSVVLVRNV</sequence>
<dbReference type="GO" id="GO:0006633">
    <property type="term" value="P:fatty acid biosynthetic process"/>
    <property type="evidence" value="ECO:0007669"/>
    <property type="project" value="TreeGrafter"/>
</dbReference>
<evidence type="ECO:0000313" key="7">
    <source>
        <dbReference type="Proteomes" id="UP000065797"/>
    </source>
</evidence>
<dbReference type="AlphaFoldDB" id="A0A120EBU2"/>
<dbReference type="InterPro" id="IPR020841">
    <property type="entry name" value="PKS_Beta-ketoAc_synthase_dom"/>
</dbReference>
<keyword evidence="2 4" id="KW-0808">Transferase</keyword>
<dbReference type="InterPro" id="IPR000794">
    <property type="entry name" value="Beta-ketoacyl_synthase"/>
</dbReference>
<protein>
    <recommendedName>
        <fullName evidence="5">Ketosynthase family 3 (KS3) domain-containing protein</fullName>
    </recommendedName>
</protein>
<dbReference type="RefSeq" id="WP_060751836.1">
    <property type="nucleotide sequence ID" value="NZ_LRPH01000094.1"/>
</dbReference>
<evidence type="ECO:0000256" key="1">
    <source>
        <dbReference type="ARBA" id="ARBA00008467"/>
    </source>
</evidence>
<dbReference type="Gene3D" id="3.40.47.10">
    <property type="match status" value="2"/>
</dbReference>